<keyword evidence="4" id="KW-1185">Reference proteome</keyword>
<gene>
    <name evidence="3" type="ORF">BON22_5407</name>
</gene>
<feature type="compositionally biased region" description="Acidic residues" evidence="1">
    <location>
        <begin position="585"/>
        <end position="596"/>
    </location>
</feature>
<feature type="domain" description="F-box" evidence="2">
    <location>
        <begin position="1"/>
        <end position="47"/>
    </location>
</feature>
<dbReference type="Gene3D" id="1.20.1280.50">
    <property type="match status" value="1"/>
</dbReference>
<dbReference type="InterPro" id="IPR015943">
    <property type="entry name" value="WD40/YVTN_repeat-like_dom_sf"/>
</dbReference>
<protein>
    <submittedName>
        <fullName evidence="3">Ubiquitin ligase complex F-box protein UFO1</fullName>
    </submittedName>
</protein>
<dbReference type="GO" id="GO:0019005">
    <property type="term" value="C:SCF ubiquitin ligase complex"/>
    <property type="evidence" value="ECO:0007669"/>
    <property type="project" value="TreeGrafter"/>
</dbReference>
<dbReference type="OMA" id="CTTPQGC"/>
<evidence type="ECO:0000256" key="1">
    <source>
        <dbReference type="SAM" id="MobiDB-lite"/>
    </source>
</evidence>
<name>A0A1V2KYW5_CYBFA</name>
<proteinExistence type="predicted"/>
<dbReference type="PROSITE" id="PS50330">
    <property type="entry name" value="UIM"/>
    <property type="match status" value="1"/>
</dbReference>
<dbReference type="InterPro" id="IPR011047">
    <property type="entry name" value="Quinoprotein_ADH-like_sf"/>
</dbReference>
<evidence type="ECO:0000313" key="4">
    <source>
        <dbReference type="Proteomes" id="UP000189513"/>
    </source>
</evidence>
<dbReference type="PROSITE" id="PS50181">
    <property type="entry name" value="FBOX"/>
    <property type="match status" value="1"/>
</dbReference>
<dbReference type="InterPro" id="IPR036047">
    <property type="entry name" value="F-box-like_dom_sf"/>
</dbReference>
<dbReference type="SUPFAM" id="SSF81383">
    <property type="entry name" value="F-box domain"/>
    <property type="match status" value="1"/>
</dbReference>
<reference evidence="4" key="1">
    <citation type="journal article" date="2017" name="Genome Announc.">
        <title>Genome sequences of Cyberlindnera fabianii 65, Pichia kudriavzevii 129, and Saccharomyces cerevisiae 131 isolated from fermented masau fruits in Zimbabwe.</title>
        <authorList>
            <person name="van Rijswijck I.M.H."/>
            <person name="Derks M.F.L."/>
            <person name="Abee T."/>
            <person name="de Ridder D."/>
            <person name="Smid E.J."/>
        </authorList>
    </citation>
    <scope>NUCLEOTIDE SEQUENCE [LARGE SCALE GENOMIC DNA]</scope>
    <source>
        <strain evidence="4">65</strain>
    </source>
</reference>
<accession>A0A1V2KYW5</accession>
<evidence type="ECO:0000259" key="2">
    <source>
        <dbReference type="PROSITE" id="PS50181"/>
    </source>
</evidence>
<dbReference type="AlphaFoldDB" id="A0A1V2KYW5"/>
<comment type="caution">
    <text evidence="3">The sequence shown here is derived from an EMBL/GenBank/DDBJ whole genome shotgun (WGS) entry which is preliminary data.</text>
</comment>
<dbReference type="PANTHER" id="PTHR14381">
    <property type="entry name" value="DACTYLIN"/>
    <property type="match status" value="1"/>
</dbReference>
<dbReference type="InterPro" id="IPR052301">
    <property type="entry name" value="SCF_F-box/WD-repeat"/>
</dbReference>
<dbReference type="SMART" id="SM00256">
    <property type="entry name" value="FBOX"/>
    <property type="match status" value="1"/>
</dbReference>
<dbReference type="GO" id="GO:0031146">
    <property type="term" value="P:SCF-dependent proteasomal ubiquitin-dependent protein catabolic process"/>
    <property type="evidence" value="ECO:0007669"/>
    <property type="project" value="TreeGrafter"/>
</dbReference>
<sequence>MATFLDLPPELIVVILSYLDVRDLHAIADTCSSLNHVINDQELWKNVFRTRFFADHFSSVSRSRKFSVELFERNEVLKEWRKARSTHRLIPLKTVHTMEVSLQYPLVLAFHDEGSMYISQIDRAKPDINIPVTTSQGSTSVSFDSKNSAFGTNAGQVYIKPLGRKDVWSSAISVKEDHETMVTAIHVGSQFVYSADASGHVMVSDIKTGVVEKHYQLGSIIIAKIQGFKETVVAVDADKIYIINADRRGSIQTINHTAGYEFFEVDFAGKTIVLANRQTIHTYSFDPQWFGSTSTYSTDSTEIITHLVMEKRDSVTSREVKIAGQDGLNVAVVISSTRIITFNIRRSILKPQSEFSPEFKDVPLNNPICSIDVNSSVVLVGSYSGWGFSSYAAVYDVLNGEFIRTVSKKIQKKYLTHGVREYFVPVRFVRLGRNNQRYGILEVNNVVQYFQFGEDPAEQNSKKAKKNLVGVVSERKNKFNKTIKTQVYDMEHDEYQQFIKEEMVDKYNGSDLLNGEDIEVALALDQSMNDHIVSNSVDDAEIDEQLAQALEMSRLEYESEANVNDQTLDESIKPTSGTDDIPLHEEDEDVDEDEDEDFKRQLEEAMRRSLYE</sequence>
<dbReference type="InterPro" id="IPR003903">
    <property type="entry name" value="UIM_dom"/>
</dbReference>
<dbReference type="Pfam" id="PF12937">
    <property type="entry name" value="F-box-like"/>
    <property type="match status" value="1"/>
</dbReference>
<feature type="region of interest" description="Disordered" evidence="1">
    <location>
        <begin position="558"/>
        <end position="598"/>
    </location>
</feature>
<dbReference type="Gene3D" id="2.130.10.10">
    <property type="entry name" value="YVTN repeat-like/Quinoprotein amine dehydrogenase"/>
    <property type="match status" value="1"/>
</dbReference>
<dbReference type="SUPFAM" id="SSF50998">
    <property type="entry name" value="Quinoprotein alcohol dehydrogenase-like"/>
    <property type="match status" value="1"/>
</dbReference>
<dbReference type="STRING" id="36022.A0A1V2KYW5"/>
<dbReference type="VEuPathDB" id="FungiDB:BON22_5407"/>
<dbReference type="InterPro" id="IPR001810">
    <property type="entry name" value="F-box_dom"/>
</dbReference>
<dbReference type="PANTHER" id="PTHR14381:SF1">
    <property type="entry name" value="F-BOX_WD REPEAT-CONTAINING PROTEIN 4"/>
    <property type="match status" value="1"/>
</dbReference>
<organism evidence="3 4">
    <name type="scientific">Cyberlindnera fabianii</name>
    <name type="common">Yeast</name>
    <name type="synonym">Hansenula fabianii</name>
    <dbReference type="NCBI Taxonomy" id="36022"/>
    <lineage>
        <taxon>Eukaryota</taxon>
        <taxon>Fungi</taxon>
        <taxon>Dikarya</taxon>
        <taxon>Ascomycota</taxon>
        <taxon>Saccharomycotina</taxon>
        <taxon>Saccharomycetes</taxon>
        <taxon>Phaffomycetales</taxon>
        <taxon>Phaffomycetaceae</taxon>
        <taxon>Cyberlindnera</taxon>
    </lineage>
</organism>
<dbReference type="GO" id="GO:0016874">
    <property type="term" value="F:ligase activity"/>
    <property type="evidence" value="ECO:0007669"/>
    <property type="project" value="UniProtKB-KW"/>
</dbReference>
<dbReference type="Proteomes" id="UP000189513">
    <property type="component" value="Unassembled WGS sequence"/>
</dbReference>
<keyword evidence="3" id="KW-0436">Ligase</keyword>
<dbReference type="EMBL" id="MPUK01000018">
    <property type="protein sequence ID" value="ONH64744.1"/>
    <property type="molecule type" value="Genomic_DNA"/>
</dbReference>
<evidence type="ECO:0000313" key="3">
    <source>
        <dbReference type="EMBL" id="ONH64744.1"/>
    </source>
</evidence>